<protein>
    <recommendedName>
        <fullName evidence="3">tRNA threonylcarbamoyladenosine biosynthesis protein TsaE</fullName>
    </recommendedName>
    <alternativeName>
        <fullName evidence="10">t(6)A37 threonylcarbamoyladenosine biosynthesis protein TsaE</fullName>
    </alternativeName>
</protein>
<dbReference type="Proteomes" id="UP001065549">
    <property type="component" value="Unassembled WGS sequence"/>
</dbReference>
<evidence type="ECO:0000313" key="12">
    <source>
        <dbReference type="Proteomes" id="UP001065549"/>
    </source>
</evidence>
<comment type="caution">
    <text evidence="11">The sequence shown here is derived from an EMBL/GenBank/DDBJ whole genome shotgun (WGS) entry which is preliminary data.</text>
</comment>
<evidence type="ECO:0000256" key="2">
    <source>
        <dbReference type="ARBA" id="ARBA00007599"/>
    </source>
</evidence>
<keyword evidence="5" id="KW-0819">tRNA processing</keyword>
<evidence type="ECO:0000256" key="4">
    <source>
        <dbReference type="ARBA" id="ARBA00022490"/>
    </source>
</evidence>
<keyword evidence="7" id="KW-0547">Nucleotide-binding</keyword>
<dbReference type="PANTHER" id="PTHR33540">
    <property type="entry name" value="TRNA THREONYLCARBAMOYLADENOSINE BIOSYNTHESIS PROTEIN TSAE"/>
    <property type="match status" value="1"/>
</dbReference>
<evidence type="ECO:0000256" key="1">
    <source>
        <dbReference type="ARBA" id="ARBA00004496"/>
    </source>
</evidence>
<dbReference type="SUPFAM" id="SSF52540">
    <property type="entry name" value="P-loop containing nucleoside triphosphate hydrolases"/>
    <property type="match status" value="1"/>
</dbReference>
<evidence type="ECO:0000256" key="9">
    <source>
        <dbReference type="ARBA" id="ARBA00022842"/>
    </source>
</evidence>
<name>A0A9J6QUP7_9FIRM</name>
<keyword evidence="12" id="KW-1185">Reference proteome</keyword>
<dbReference type="NCBIfam" id="TIGR00150">
    <property type="entry name" value="T6A_YjeE"/>
    <property type="match status" value="1"/>
</dbReference>
<evidence type="ECO:0000256" key="5">
    <source>
        <dbReference type="ARBA" id="ARBA00022694"/>
    </source>
</evidence>
<evidence type="ECO:0000256" key="3">
    <source>
        <dbReference type="ARBA" id="ARBA00019010"/>
    </source>
</evidence>
<dbReference type="PANTHER" id="PTHR33540:SF2">
    <property type="entry name" value="TRNA THREONYLCARBAMOYLADENOSINE BIOSYNTHESIS PROTEIN TSAE"/>
    <property type="match status" value="1"/>
</dbReference>
<evidence type="ECO:0000256" key="6">
    <source>
        <dbReference type="ARBA" id="ARBA00022723"/>
    </source>
</evidence>
<dbReference type="GO" id="GO:0046872">
    <property type="term" value="F:metal ion binding"/>
    <property type="evidence" value="ECO:0007669"/>
    <property type="project" value="UniProtKB-KW"/>
</dbReference>
<dbReference type="GO" id="GO:0005737">
    <property type="term" value="C:cytoplasm"/>
    <property type="evidence" value="ECO:0007669"/>
    <property type="project" value="UniProtKB-SubCell"/>
</dbReference>
<dbReference type="GO" id="GO:0005524">
    <property type="term" value="F:ATP binding"/>
    <property type="evidence" value="ECO:0007669"/>
    <property type="project" value="UniProtKB-KW"/>
</dbReference>
<accession>A0A9J6QUP7</accession>
<dbReference type="InterPro" id="IPR003442">
    <property type="entry name" value="T6A_TsaE"/>
</dbReference>
<proteinExistence type="inferred from homology"/>
<gene>
    <name evidence="11" type="primary">tsaE</name>
    <name evidence="11" type="ORF">OBO34_03850</name>
</gene>
<keyword evidence="9" id="KW-0460">Magnesium</keyword>
<dbReference type="GO" id="GO:0002949">
    <property type="term" value="P:tRNA threonylcarbamoyladenosine modification"/>
    <property type="evidence" value="ECO:0007669"/>
    <property type="project" value="InterPro"/>
</dbReference>
<dbReference type="AlphaFoldDB" id="A0A9J6QUP7"/>
<sequence>MRTITLKNEEETKEFGLQLGREAQKGDVIALIGDLGTGKTALTKYIAKGLGIEETITSPTFTIVQEYHDGRMPLYHFDVYRIGDPDEMFELGYEEYFYGDGVCVIEWADVIEDLIPPEAKTIFIQYGKNEGERIYQCTF</sequence>
<reference evidence="11" key="1">
    <citation type="submission" date="2022-09" db="EMBL/GenBank/DDBJ databases">
        <title>Culturomic study of gut microbiota in children with autism spectrum disorder.</title>
        <authorList>
            <person name="Efimov B.A."/>
            <person name="Chaplin A.V."/>
            <person name="Sokolova S.R."/>
            <person name="Pikina A.P."/>
            <person name="Korzhanova M."/>
            <person name="Belova V."/>
            <person name="Korostin D."/>
        </authorList>
    </citation>
    <scope>NUCLEOTIDE SEQUENCE</scope>
    <source>
        <strain evidence="11">ASD5510</strain>
    </source>
</reference>
<comment type="subcellular location">
    <subcellularLocation>
        <location evidence="1">Cytoplasm</location>
    </subcellularLocation>
</comment>
<dbReference type="InterPro" id="IPR027417">
    <property type="entry name" value="P-loop_NTPase"/>
</dbReference>
<keyword evidence="6" id="KW-0479">Metal-binding</keyword>
<evidence type="ECO:0000256" key="8">
    <source>
        <dbReference type="ARBA" id="ARBA00022840"/>
    </source>
</evidence>
<dbReference type="Gene3D" id="3.40.50.300">
    <property type="entry name" value="P-loop containing nucleotide triphosphate hydrolases"/>
    <property type="match status" value="1"/>
</dbReference>
<organism evidence="11 12">
    <name type="scientific">Hominibacterium faecale</name>
    <dbReference type="NCBI Taxonomy" id="2839743"/>
    <lineage>
        <taxon>Bacteria</taxon>
        <taxon>Bacillati</taxon>
        <taxon>Bacillota</taxon>
        <taxon>Clostridia</taxon>
        <taxon>Peptostreptococcales</taxon>
        <taxon>Anaerovoracaceae</taxon>
        <taxon>Hominibacterium</taxon>
    </lineage>
</organism>
<evidence type="ECO:0000256" key="7">
    <source>
        <dbReference type="ARBA" id="ARBA00022741"/>
    </source>
</evidence>
<evidence type="ECO:0000313" key="11">
    <source>
        <dbReference type="EMBL" id="MCU7377486.1"/>
    </source>
</evidence>
<keyword evidence="4" id="KW-0963">Cytoplasm</keyword>
<dbReference type="Pfam" id="PF02367">
    <property type="entry name" value="TsaE"/>
    <property type="match status" value="1"/>
</dbReference>
<keyword evidence="8" id="KW-0067">ATP-binding</keyword>
<evidence type="ECO:0000256" key="10">
    <source>
        <dbReference type="ARBA" id="ARBA00032441"/>
    </source>
</evidence>
<dbReference type="EMBL" id="JAOSHN010000001">
    <property type="protein sequence ID" value="MCU7377486.1"/>
    <property type="molecule type" value="Genomic_DNA"/>
</dbReference>
<comment type="similarity">
    <text evidence="2">Belongs to the TsaE family.</text>
</comment>